<evidence type="ECO:0000256" key="2">
    <source>
        <dbReference type="SAM" id="Phobius"/>
    </source>
</evidence>
<feature type="transmembrane region" description="Helical" evidence="2">
    <location>
        <begin position="199"/>
        <end position="224"/>
    </location>
</feature>
<organism evidence="3">
    <name type="scientific">Cercopithecine herpesvirus 12</name>
    <name type="common">CeHV-12</name>
    <name type="synonym">Baboon herpesvirus</name>
    <dbReference type="NCBI Taxonomy" id="106332"/>
    <lineage>
        <taxon>Viruses</taxon>
        <taxon>Duplodnaviria</taxon>
        <taxon>Heunggongvirae</taxon>
        <taxon>Peploviricota</taxon>
        <taxon>Herviviricetes</taxon>
        <taxon>Herpesvirales</taxon>
        <taxon>Orthoherpesviridae</taxon>
        <taxon>Gammaherpesvirinae</taxon>
        <taxon>Lymphocryptovirus</taxon>
        <taxon>Lymphocryptovirus papiinegamma1</taxon>
    </lineage>
</organism>
<keyword evidence="2" id="KW-1133">Transmembrane helix</keyword>
<dbReference type="GO" id="GO:0019042">
    <property type="term" value="P:viral latency"/>
    <property type="evidence" value="ECO:0007669"/>
    <property type="project" value="InterPro"/>
</dbReference>
<organismHost>
    <name type="scientific">Macaca fascicularis</name>
    <name type="common">Crab-eating macaque</name>
    <name type="synonym">Cynomolgus monkey</name>
    <dbReference type="NCBI Taxonomy" id="9541"/>
</organismHost>
<evidence type="ECO:0000313" key="3">
    <source>
        <dbReference type="EMBL" id="AAC54552.1"/>
    </source>
</evidence>
<feature type="transmembrane region" description="Helical" evidence="2">
    <location>
        <begin position="140"/>
        <end position="159"/>
    </location>
</feature>
<feature type="transmembrane region" description="Helical" evidence="2">
    <location>
        <begin position="287"/>
        <end position="308"/>
    </location>
</feature>
<organismHost>
    <name type="scientific">Macaca nemestrina</name>
    <name type="common">Pig-tailed macaque</name>
    <dbReference type="NCBI Taxonomy" id="9545"/>
</organismHost>
<gene>
    <name evidence="3" type="primary">LMP2A</name>
</gene>
<feature type="transmembrane region" description="Helical" evidence="2">
    <location>
        <begin position="408"/>
        <end position="427"/>
    </location>
</feature>
<reference evidence="3" key="1">
    <citation type="journal article" date="1995" name="J. Virol.">
        <title>5' Coding and regulatory region sequence divergence with conserved function of the Epstein-Barr virus LMP2A homolog in herpesvirus papio.</title>
        <authorList>
            <person name="Franken M."/>
            <person name="Annis B."/>
            <person name="Ali A.N."/>
            <person name="Wang F."/>
        </authorList>
    </citation>
    <scope>NUCLEOTIDE SEQUENCE</scope>
</reference>
<protein>
    <submittedName>
        <fullName evidence="3">Latent membrane protein 2A</fullName>
    </submittedName>
</protein>
<accession>Q81013</accession>
<feature type="transmembrane region" description="Helical" evidence="2">
    <location>
        <begin position="261"/>
        <end position="280"/>
    </location>
</feature>
<feature type="transmembrane region" description="Helical" evidence="2">
    <location>
        <begin position="344"/>
        <end position="365"/>
    </location>
</feature>
<dbReference type="SMR" id="Q81013"/>
<proteinExistence type="evidence at transcript level"/>
<dbReference type="GO" id="GO:0033644">
    <property type="term" value="C:host cell membrane"/>
    <property type="evidence" value="ECO:0007669"/>
    <property type="project" value="InterPro"/>
</dbReference>
<organismHost>
    <name type="scientific">Macaca mulatta</name>
    <name type="common">Rhesus macaque</name>
    <dbReference type="NCBI Taxonomy" id="9544"/>
</organismHost>
<feature type="transmembrane region" description="Helical" evidence="2">
    <location>
        <begin position="236"/>
        <end position="255"/>
    </location>
</feature>
<sequence>MVSLEMQPLRVPGGPRSHGGPDGDEEDSNPYPPSSFGESWDRDGDPVPPDYDAPSHRPPSYGGSGGYATLGQQEPSLYAGLGQNDGGGGPPPPYSPRQGSEHVYEEPRDARMVAPWMPVICAPYLFWLAGIAASCFSAPVTAIVGSAGLALTLLILAFLTNSQASQVRKLLSKLTALVAVATWFAILMTYLVLPSANNIIVLSLLVAAEGIQSIYLLVMFLMLLWACRRYWRRLSACFGLLFLLCFLLLILDAIFQRSPLLGAMTVVALTLLILAFLLWLSSPHGMGALGAALLTLAAALALLASLILGDLNLATMFLLLLLWTLVIILICTAFSAVGNLLTRWLLYTLALLLTASALLCGGSILKMSQTTDFFPDLFCMILLITAGILYILAVLAEWGSGSKTFGSIFLCLSGLLTATSGLIWLTLMQKVLLSAWCLTAGCLVFFIGIMLFGVIRFCRCFCFCCLQLDDVGRPGTRYDNVA</sequence>
<name>Q81013_CHV12</name>
<feature type="transmembrane region" description="Helical" evidence="2">
    <location>
        <begin position="113"/>
        <end position="134"/>
    </location>
</feature>
<feature type="region of interest" description="Disordered" evidence="1">
    <location>
        <begin position="1"/>
        <end position="105"/>
    </location>
</feature>
<dbReference type="EMBL" id="U35853">
    <property type="protein sequence ID" value="AAC54552.1"/>
    <property type="molecule type" value="mRNA"/>
</dbReference>
<feature type="transmembrane region" description="Helical" evidence="2">
    <location>
        <begin position="314"/>
        <end position="337"/>
    </location>
</feature>
<dbReference type="Pfam" id="PF07415">
    <property type="entry name" value="Herpes_LMP2"/>
    <property type="match status" value="1"/>
</dbReference>
<dbReference type="InterPro" id="IPR010881">
    <property type="entry name" value="Herpes_LMP2"/>
</dbReference>
<feature type="transmembrane region" description="Helical" evidence="2">
    <location>
        <begin position="171"/>
        <end position="193"/>
    </location>
</feature>
<keyword evidence="2" id="KW-0812">Transmembrane</keyword>
<keyword evidence="2" id="KW-0472">Membrane</keyword>
<evidence type="ECO:0000256" key="1">
    <source>
        <dbReference type="SAM" id="MobiDB-lite"/>
    </source>
</evidence>
<feature type="transmembrane region" description="Helical" evidence="2">
    <location>
        <begin position="433"/>
        <end position="455"/>
    </location>
</feature>
<feature type="transmembrane region" description="Helical" evidence="2">
    <location>
        <begin position="377"/>
        <end position="396"/>
    </location>
</feature>